<dbReference type="AlphaFoldDB" id="A0A518GAF4"/>
<feature type="domain" description="IraD/Gp25-like" evidence="1">
    <location>
        <begin position="39"/>
        <end position="142"/>
    </location>
</feature>
<dbReference type="KEGG" id="ahel:Q31a_38970"/>
<proteinExistence type="predicted"/>
<dbReference type="PANTHER" id="PTHR38595:SF1">
    <property type="entry name" value="TYPE VI SECRETION SYSTEM COMPONENT TSSE1"/>
    <property type="match status" value="1"/>
</dbReference>
<evidence type="ECO:0000313" key="2">
    <source>
        <dbReference type="EMBL" id="QDV25571.1"/>
    </source>
</evidence>
<keyword evidence="3" id="KW-1185">Reference proteome</keyword>
<dbReference type="Proteomes" id="UP000318017">
    <property type="component" value="Chromosome"/>
</dbReference>
<protein>
    <submittedName>
        <fullName evidence="2">Gene 25-like lysozyme</fullName>
    </submittedName>
</protein>
<evidence type="ECO:0000313" key="3">
    <source>
        <dbReference type="Proteomes" id="UP000318017"/>
    </source>
</evidence>
<accession>A0A518GAF4</accession>
<dbReference type="RefSeq" id="WP_145080823.1">
    <property type="nucleotide sequence ID" value="NZ_CP036298.1"/>
</dbReference>
<reference evidence="2 3" key="1">
    <citation type="submission" date="2019-02" db="EMBL/GenBank/DDBJ databases">
        <title>Deep-cultivation of Planctomycetes and their phenomic and genomic characterization uncovers novel biology.</title>
        <authorList>
            <person name="Wiegand S."/>
            <person name="Jogler M."/>
            <person name="Boedeker C."/>
            <person name="Pinto D."/>
            <person name="Vollmers J."/>
            <person name="Rivas-Marin E."/>
            <person name="Kohn T."/>
            <person name="Peeters S.H."/>
            <person name="Heuer A."/>
            <person name="Rast P."/>
            <person name="Oberbeckmann S."/>
            <person name="Bunk B."/>
            <person name="Jeske O."/>
            <person name="Meyerdierks A."/>
            <person name="Storesund J.E."/>
            <person name="Kallscheuer N."/>
            <person name="Luecker S."/>
            <person name="Lage O.M."/>
            <person name="Pohl T."/>
            <person name="Merkel B.J."/>
            <person name="Hornburger P."/>
            <person name="Mueller R.-W."/>
            <person name="Bruemmer F."/>
            <person name="Labrenz M."/>
            <person name="Spormann A.M."/>
            <person name="Op den Camp H."/>
            <person name="Overmann J."/>
            <person name="Amann R."/>
            <person name="Jetten M.S.M."/>
            <person name="Mascher T."/>
            <person name="Medema M.H."/>
            <person name="Devos D.P."/>
            <person name="Kaster A.-K."/>
            <person name="Ovreas L."/>
            <person name="Rohde M."/>
            <person name="Galperin M.Y."/>
            <person name="Jogler C."/>
        </authorList>
    </citation>
    <scope>NUCLEOTIDE SEQUENCE [LARGE SCALE GENOMIC DNA]</scope>
    <source>
        <strain evidence="2 3">Q31a</strain>
    </source>
</reference>
<dbReference type="InterPro" id="IPR053176">
    <property type="entry name" value="T6SS_TssE1-like"/>
</dbReference>
<dbReference type="Pfam" id="PF04965">
    <property type="entry name" value="GPW_gp25"/>
    <property type="match status" value="1"/>
</dbReference>
<dbReference type="InterPro" id="IPR017737">
    <property type="entry name" value="TssE1-like"/>
</dbReference>
<name>A0A518GAF4_9BACT</name>
<dbReference type="InterPro" id="IPR007048">
    <property type="entry name" value="IraD/Gp25-like"/>
</dbReference>
<dbReference type="SUPFAM" id="SSF160719">
    <property type="entry name" value="gpW/gp25-like"/>
    <property type="match status" value="1"/>
</dbReference>
<dbReference type="PANTHER" id="PTHR38595">
    <property type="entry name" value="CYTOPLASMIC PROTEIN-RELATED"/>
    <property type="match status" value="1"/>
</dbReference>
<evidence type="ECO:0000259" key="1">
    <source>
        <dbReference type="Pfam" id="PF04965"/>
    </source>
</evidence>
<dbReference type="Gene3D" id="3.10.450.40">
    <property type="match status" value="1"/>
</dbReference>
<sequence length="167" mass="18988">MSRIRPDQFLLPSVYDRLLDDAPESQTEAPHSRAQLLRELKASVRRDLENLLNTRISLYAIPDDLPELKTSVLNYGIPDFTGLSMGSRAQREKLRGLVEDAVRRFETRFIEVRVEMVTSGDGENVRDRAIKFRIDGILYAEPSPEPVSFDSQLRPQLGDFEVRASVG</sequence>
<gene>
    <name evidence="2" type="ORF">Q31a_38970</name>
</gene>
<dbReference type="EMBL" id="CP036298">
    <property type="protein sequence ID" value="QDV25571.1"/>
    <property type="molecule type" value="Genomic_DNA"/>
</dbReference>
<dbReference type="OrthoDB" id="271327at2"/>
<dbReference type="NCBIfam" id="TIGR03357">
    <property type="entry name" value="VI_zyme"/>
    <property type="match status" value="1"/>
</dbReference>
<organism evidence="2 3">
    <name type="scientific">Aureliella helgolandensis</name>
    <dbReference type="NCBI Taxonomy" id="2527968"/>
    <lineage>
        <taxon>Bacteria</taxon>
        <taxon>Pseudomonadati</taxon>
        <taxon>Planctomycetota</taxon>
        <taxon>Planctomycetia</taxon>
        <taxon>Pirellulales</taxon>
        <taxon>Pirellulaceae</taxon>
        <taxon>Aureliella</taxon>
    </lineage>
</organism>